<evidence type="ECO:0000256" key="3">
    <source>
        <dbReference type="ARBA" id="ARBA00004649"/>
    </source>
</evidence>
<keyword evidence="12" id="KW-0675">Receptor</keyword>
<dbReference type="InterPro" id="IPR006716">
    <property type="entry name" value="ERG2_sigma1_rcpt-like"/>
</dbReference>
<dbReference type="OrthoDB" id="347124at2759"/>
<reference evidence="12 13" key="1">
    <citation type="journal article" date="2017" name="Nat. Ecol. Evol.">
        <title>Scallop genome provides insights into evolution of bilaterian karyotype and development.</title>
        <authorList>
            <person name="Wang S."/>
            <person name="Zhang J."/>
            <person name="Jiao W."/>
            <person name="Li J."/>
            <person name="Xun X."/>
            <person name="Sun Y."/>
            <person name="Guo X."/>
            <person name="Huan P."/>
            <person name="Dong B."/>
            <person name="Zhang L."/>
            <person name="Hu X."/>
            <person name="Sun X."/>
            <person name="Wang J."/>
            <person name="Zhao C."/>
            <person name="Wang Y."/>
            <person name="Wang D."/>
            <person name="Huang X."/>
            <person name="Wang R."/>
            <person name="Lv J."/>
            <person name="Li Y."/>
            <person name="Zhang Z."/>
            <person name="Liu B."/>
            <person name="Lu W."/>
            <person name="Hui Y."/>
            <person name="Liang J."/>
            <person name="Zhou Z."/>
            <person name="Hou R."/>
            <person name="Li X."/>
            <person name="Liu Y."/>
            <person name="Li H."/>
            <person name="Ning X."/>
            <person name="Lin Y."/>
            <person name="Zhao L."/>
            <person name="Xing Q."/>
            <person name="Dou J."/>
            <person name="Li Y."/>
            <person name="Mao J."/>
            <person name="Guo H."/>
            <person name="Dou H."/>
            <person name="Li T."/>
            <person name="Mu C."/>
            <person name="Jiang W."/>
            <person name="Fu Q."/>
            <person name="Fu X."/>
            <person name="Miao Y."/>
            <person name="Liu J."/>
            <person name="Yu Q."/>
            <person name="Li R."/>
            <person name="Liao H."/>
            <person name="Li X."/>
            <person name="Kong Y."/>
            <person name="Jiang Z."/>
            <person name="Chourrout D."/>
            <person name="Li R."/>
            <person name="Bao Z."/>
        </authorList>
    </citation>
    <scope>NUCLEOTIDE SEQUENCE [LARGE SCALE GENOMIC DNA]</scope>
    <source>
        <strain evidence="12 13">PY_sf001</strain>
    </source>
</reference>
<evidence type="ECO:0000256" key="1">
    <source>
        <dbReference type="ARBA" id="ARBA00004540"/>
    </source>
</evidence>
<comment type="subcellular location">
    <subcellularLocation>
        <location evidence="2">Endoplasmic reticulum membrane</location>
    </subcellularLocation>
    <subcellularLocation>
        <location evidence="1">Nucleus inner membrane</location>
    </subcellularLocation>
    <subcellularLocation>
        <location evidence="3">Nucleus outer membrane</location>
    </subcellularLocation>
</comment>
<comment type="caution">
    <text evidence="12">The sequence shown here is derived from an EMBL/GenBank/DDBJ whole genome shotgun (WGS) entry which is preliminary data.</text>
</comment>
<evidence type="ECO:0000256" key="9">
    <source>
        <dbReference type="ARBA" id="ARBA00023136"/>
    </source>
</evidence>
<dbReference type="GO" id="GO:0005637">
    <property type="term" value="C:nuclear inner membrane"/>
    <property type="evidence" value="ECO:0007669"/>
    <property type="project" value="UniProtKB-SubCell"/>
</dbReference>
<organism evidence="12 13">
    <name type="scientific">Mizuhopecten yessoensis</name>
    <name type="common">Japanese scallop</name>
    <name type="synonym">Patinopecten yessoensis</name>
    <dbReference type="NCBI Taxonomy" id="6573"/>
    <lineage>
        <taxon>Eukaryota</taxon>
        <taxon>Metazoa</taxon>
        <taxon>Spiralia</taxon>
        <taxon>Lophotrochozoa</taxon>
        <taxon>Mollusca</taxon>
        <taxon>Bivalvia</taxon>
        <taxon>Autobranchia</taxon>
        <taxon>Pteriomorphia</taxon>
        <taxon>Pectinida</taxon>
        <taxon>Pectinoidea</taxon>
        <taxon>Pectinidae</taxon>
        <taxon>Mizuhopecten</taxon>
    </lineage>
</organism>
<evidence type="ECO:0000256" key="10">
    <source>
        <dbReference type="ARBA" id="ARBA00033467"/>
    </source>
</evidence>
<evidence type="ECO:0000256" key="11">
    <source>
        <dbReference type="RuleBase" id="RU368083"/>
    </source>
</evidence>
<keyword evidence="7" id="KW-0256">Endoplasmic reticulum</keyword>
<keyword evidence="6" id="KW-0812">Transmembrane</keyword>
<evidence type="ECO:0000256" key="8">
    <source>
        <dbReference type="ARBA" id="ARBA00022989"/>
    </source>
</evidence>
<evidence type="ECO:0000256" key="7">
    <source>
        <dbReference type="ARBA" id="ARBA00022824"/>
    </source>
</evidence>
<protein>
    <recommendedName>
        <fullName evidence="5">Sigma non-opioid intracellular receptor 1</fullName>
    </recommendedName>
    <alternativeName>
        <fullName evidence="10">Sigma 1-type opioid receptor</fullName>
    </alternativeName>
</protein>
<dbReference type="GO" id="GO:0005789">
    <property type="term" value="C:endoplasmic reticulum membrane"/>
    <property type="evidence" value="ECO:0007669"/>
    <property type="project" value="UniProtKB-SubCell"/>
</dbReference>
<keyword evidence="8" id="KW-1133">Transmembrane helix</keyword>
<dbReference type="PANTHER" id="PTHR10868">
    <property type="entry name" value="SIGMA 1-TYPE OPIOID RECEPTOR-RELATED"/>
    <property type="match status" value="1"/>
</dbReference>
<evidence type="ECO:0000256" key="2">
    <source>
        <dbReference type="ARBA" id="ARBA00004586"/>
    </source>
</evidence>
<dbReference type="PANTHER" id="PTHR10868:SF1">
    <property type="entry name" value="SIGMA NON-OPIOID INTRACELLULAR RECEPTOR 1"/>
    <property type="match status" value="1"/>
</dbReference>
<dbReference type="Pfam" id="PF04622">
    <property type="entry name" value="ERG2_Sigma1R"/>
    <property type="match status" value="1"/>
</dbReference>
<accession>A0A210R4T4</accession>
<comment type="similarity">
    <text evidence="4 11">Belongs to the ERG2 family.</text>
</comment>
<dbReference type="GO" id="GO:0005640">
    <property type="term" value="C:nuclear outer membrane"/>
    <property type="evidence" value="ECO:0007669"/>
    <property type="project" value="UniProtKB-SubCell"/>
</dbReference>
<name>A0A210R4T4_MIZYE</name>
<sequence length="189" mass="21997">MMSQVYLFISIRKNTEHQLTSYLCMLFLRFSDFGIGQGVEFSYSKIKTELRKRFPGHILSEEDEQWMFMNARSWKGKMCILHASLSEYILLFGTDVDIVSFFGRYWANTSYTILTGSCRQWKFGQLSSKVFAPGETVFHTWDEVSPFELEAGTLMVEYGRGFIPYTFGFALADKFITDFLTLFYTLHDG</sequence>
<dbReference type="Proteomes" id="UP000242188">
    <property type="component" value="Unassembled WGS sequence"/>
</dbReference>
<dbReference type="STRING" id="6573.A0A210R4T4"/>
<evidence type="ECO:0000313" key="13">
    <source>
        <dbReference type="Proteomes" id="UP000242188"/>
    </source>
</evidence>
<evidence type="ECO:0000256" key="6">
    <source>
        <dbReference type="ARBA" id="ARBA00022692"/>
    </source>
</evidence>
<evidence type="ECO:0000256" key="5">
    <source>
        <dbReference type="ARBA" id="ARBA00020208"/>
    </source>
</evidence>
<keyword evidence="13" id="KW-1185">Reference proteome</keyword>
<keyword evidence="9" id="KW-0472">Membrane</keyword>
<evidence type="ECO:0000256" key="4">
    <source>
        <dbReference type="ARBA" id="ARBA00007141"/>
    </source>
</evidence>
<dbReference type="EMBL" id="NEDP02000370">
    <property type="protein sequence ID" value="OWF56047.1"/>
    <property type="molecule type" value="Genomic_DNA"/>
</dbReference>
<gene>
    <name evidence="12" type="ORF">KP79_PYT20974</name>
</gene>
<evidence type="ECO:0000313" key="12">
    <source>
        <dbReference type="EMBL" id="OWF56047.1"/>
    </source>
</evidence>
<proteinExistence type="inferred from homology"/>
<dbReference type="AlphaFoldDB" id="A0A210R4T4"/>